<dbReference type="AlphaFoldDB" id="B5GN43"/>
<gene>
    <name evidence="1" type="ORF">SCLAV_p0784</name>
</gene>
<dbReference type="Gene3D" id="1.25.40.10">
    <property type="entry name" value="Tetratricopeptide repeat domain"/>
    <property type="match status" value="1"/>
</dbReference>
<keyword evidence="2" id="KW-1185">Reference proteome</keyword>
<dbReference type="KEGG" id="sclf:BB341_28140"/>
<reference evidence="1 2" key="1">
    <citation type="journal article" date="2010" name="Genome Biol. Evol.">
        <title>The sequence of a 1.8-mb bacterial linear plasmid reveals a rich evolutionary reservoir of secondary metabolic pathways.</title>
        <authorList>
            <person name="Medema M.H."/>
            <person name="Trefzer A."/>
            <person name="Kovalchuk A."/>
            <person name="van den Berg M."/>
            <person name="Mueller U."/>
            <person name="Heijne W."/>
            <person name="Wu L."/>
            <person name="Alam M.T."/>
            <person name="Ronning C.M."/>
            <person name="Nierman W.C."/>
            <person name="Bovenberg R.A.L."/>
            <person name="Breitling R."/>
            <person name="Takano E."/>
        </authorList>
    </citation>
    <scope>NUCLEOTIDE SEQUENCE [LARGE SCALE GENOMIC DNA]</scope>
    <source>
        <strain evidence="2">ATCC 27064 / DSM 738 / JCM 4710 / NBRC 13307 / NCIMB 12785 / NRRL 3585 / VKM Ac-602</strain>
        <plasmid evidence="1">pSCL4</plasmid>
    </source>
</reference>
<evidence type="ECO:0008006" key="3">
    <source>
        <dbReference type="Google" id="ProtNLM"/>
    </source>
</evidence>
<dbReference type="OrthoDB" id="3213425at2"/>
<sequence length="461" mass="49918">MNRLPNEPLRELIKQSGLSYEEIARAVRAVAAESGDAVVRTSKSNIAYWVRGTPPNPRTALYLREALSRALRRPVSFVDIGISVPYDDSEPTDLGLTVEDDPVETLGRIGRADIERRNFLTTTAYSVAAASLPLGAAADAHARTRQAVRGGVAGDEEIRAVQDMVAMFTGIDERHGGQHGRSTVVQYLTSDVAALCRARFRTGRQHDDMLCAAASLTYLAGWKAYDAGEMGLAQRYYLQAYALTQEAGNLPHQAFTLRILAHHGMDNQRQEHVLGLADTALDRAHGRVSPATESVFVICRARALAGAGPRQHGKALAEAERARAMAETSGAGDMAGWASMWGAASATVASHTAKLYEQVGDHASAERHYARARQQYGGTTHRRIAALSAVSEGHAQCRQGRIEAACDTWGQALDAMKGIRSARTVKAVRGMRSAVAPLTVRGARPAQEFDERARLWLRTTV</sequence>
<organism evidence="1 2">
    <name type="scientific">Streptomyces clavuligerus</name>
    <dbReference type="NCBI Taxonomy" id="1901"/>
    <lineage>
        <taxon>Bacteria</taxon>
        <taxon>Bacillati</taxon>
        <taxon>Actinomycetota</taxon>
        <taxon>Actinomycetes</taxon>
        <taxon>Kitasatosporales</taxon>
        <taxon>Streptomycetaceae</taxon>
        <taxon>Streptomyces</taxon>
    </lineage>
</organism>
<protein>
    <recommendedName>
        <fullName evidence="3">Tat pathway signal protein</fullName>
    </recommendedName>
</protein>
<evidence type="ECO:0000313" key="1">
    <source>
        <dbReference type="EMBL" id="EFG04271.2"/>
    </source>
</evidence>
<dbReference type="EMBL" id="CM000914">
    <property type="protein sequence ID" value="EFG04271.2"/>
    <property type="molecule type" value="Genomic_DNA"/>
</dbReference>
<name>B5GN43_STRCL</name>
<dbReference type="InterPro" id="IPR011990">
    <property type="entry name" value="TPR-like_helical_dom_sf"/>
</dbReference>
<keyword evidence="1" id="KW-0614">Plasmid</keyword>
<proteinExistence type="predicted"/>
<evidence type="ECO:0000313" key="2">
    <source>
        <dbReference type="Proteomes" id="UP000002357"/>
    </source>
</evidence>
<dbReference type="SUPFAM" id="SSF48452">
    <property type="entry name" value="TPR-like"/>
    <property type="match status" value="1"/>
</dbReference>
<geneLocation type="plasmid" evidence="1 2">
    <name>pSCL4</name>
</geneLocation>
<dbReference type="eggNOG" id="COG0457">
    <property type="taxonomic scope" value="Bacteria"/>
</dbReference>
<dbReference type="Proteomes" id="UP000002357">
    <property type="component" value="Plasmid pSCL4"/>
</dbReference>
<accession>B5GN43</accession>
<dbReference type="RefSeq" id="WP_003953162.1">
    <property type="nucleotide sequence ID" value="NZ_CM000914.1"/>
</dbReference>